<reference evidence="2 3" key="1">
    <citation type="submission" date="2009-08" db="EMBL/GenBank/DDBJ databases">
        <authorList>
            <person name="Qin X."/>
            <person name="Bachman B."/>
            <person name="Battles P."/>
            <person name="Bell A."/>
            <person name="Bess C."/>
            <person name="Bickham C."/>
            <person name="Chaboub L."/>
            <person name="Chen D."/>
            <person name="Coyle M."/>
            <person name="Deiros D.R."/>
            <person name="Dinh H."/>
            <person name="Forbes L."/>
            <person name="Fowler G."/>
            <person name="Francisco L."/>
            <person name="Fu Q."/>
            <person name="Gubbala S."/>
            <person name="Hale W."/>
            <person name="Han Y."/>
            <person name="Hemphill L."/>
            <person name="Highlander S.K."/>
            <person name="Hirani K."/>
            <person name="Hogues M."/>
            <person name="Jackson L."/>
            <person name="Jakkamsetti A."/>
            <person name="Javaid M."/>
            <person name="Jiang H."/>
            <person name="Korchina V."/>
            <person name="Kovar C."/>
            <person name="Lara F."/>
            <person name="Lee S."/>
            <person name="Mata R."/>
            <person name="Mathew T."/>
            <person name="Moen C."/>
            <person name="Morales K."/>
            <person name="Munidasa M."/>
            <person name="Nazareth L."/>
            <person name="Ngo R."/>
            <person name="Nguyen L."/>
            <person name="Okwuonu G."/>
            <person name="Ongeri F."/>
            <person name="Patil S."/>
            <person name="Petrosino J."/>
            <person name="Pham C."/>
            <person name="Pham P."/>
            <person name="Pu L.-L."/>
            <person name="Puazo M."/>
            <person name="Raj R."/>
            <person name="Reid J."/>
            <person name="Rouhana J."/>
            <person name="Saada N."/>
            <person name="Shang Y."/>
            <person name="Simmons D."/>
            <person name="Thornton R."/>
            <person name="Warren J."/>
            <person name="Weissenberger G."/>
            <person name="Zhang J."/>
            <person name="Zhang L."/>
            <person name="Zhou C."/>
            <person name="Zhu D."/>
            <person name="Muzny D."/>
            <person name="Worley K."/>
            <person name="Gibbs R."/>
        </authorList>
    </citation>
    <scope>NUCLEOTIDE SEQUENCE [LARGE SCALE GENOMIC DNA]</scope>
    <source>
        <strain evidence="3">ATCC 15826 / DSM 8339 / NCTC 10426 / 6573</strain>
    </source>
</reference>
<keyword evidence="1" id="KW-0812">Transmembrane</keyword>
<organism evidence="2 3">
    <name type="scientific">Cardiobacterium hominis (strain ATCC 15826 / DSM 8339 / NCTC 10426 / 6573)</name>
    <dbReference type="NCBI Taxonomy" id="638300"/>
    <lineage>
        <taxon>Bacteria</taxon>
        <taxon>Pseudomonadati</taxon>
        <taxon>Pseudomonadota</taxon>
        <taxon>Gammaproteobacteria</taxon>
        <taxon>Cardiobacteriales</taxon>
        <taxon>Cardiobacteriaceae</taxon>
        <taxon>Cardiobacterium</taxon>
    </lineage>
</organism>
<name>C8N9J2_CARH6</name>
<dbReference type="EMBL" id="ACKY01000058">
    <property type="protein sequence ID" value="EEV88680.1"/>
    <property type="molecule type" value="Genomic_DNA"/>
</dbReference>
<feature type="transmembrane region" description="Helical" evidence="1">
    <location>
        <begin position="71"/>
        <end position="91"/>
    </location>
</feature>
<evidence type="ECO:0000313" key="2">
    <source>
        <dbReference type="EMBL" id="EEV88680.1"/>
    </source>
</evidence>
<accession>C8N9J2</accession>
<evidence type="ECO:0000313" key="3">
    <source>
        <dbReference type="Proteomes" id="UP000004870"/>
    </source>
</evidence>
<dbReference type="HOGENOM" id="CLU_091377_1_0_6"/>
<gene>
    <name evidence="2" type="ORF">HMPREF0198_1170</name>
</gene>
<dbReference type="RefSeq" id="WP_004140948.1">
    <property type="nucleotide sequence ID" value="NZ_GG694026.1"/>
</dbReference>
<keyword evidence="1" id="KW-1133">Transmembrane helix</keyword>
<dbReference type="AlphaFoldDB" id="C8N9J2"/>
<feature type="transmembrane region" description="Helical" evidence="1">
    <location>
        <begin position="12"/>
        <end position="31"/>
    </location>
</feature>
<keyword evidence="3" id="KW-1185">Reference proteome</keyword>
<comment type="caution">
    <text evidence="2">The sequence shown here is derived from an EMBL/GenBank/DDBJ whole genome shotgun (WGS) entry which is preliminary data.</text>
</comment>
<evidence type="ECO:0008006" key="4">
    <source>
        <dbReference type="Google" id="ProtNLM"/>
    </source>
</evidence>
<keyword evidence="1" id="KW-0472">Membrane</keyword>
<sequence>MTFRRRYFLSHLIFSILVGCLTAAIVYKIWYPGVLAKAIGVSHIFLLLLCIDVTVGPILTLFLAKEGKKGLWFDLMTVIILQFIALVYGIWHIAEGRPVWQTINIYRVELVKAIDMDYTNARDPFAHTPWGSPKWAMVRPAKDKQESSDWLWQELEKRKSPVQRAELYQPIEGHWQEIAHEIRPLADLGKFNPQEQVDAVLQEYPEADGFLPMMGGDLDMTVLLSNKEQKILKVVDLRPW</sequence>
<dbReference type="InterPro" id="IPR047814">
    <property type="entry name" value="TfpX/TfpZ-like"/>
</dbReference>
<dbReference type="NCBIfam" id="NF041437">
    <property type="entry name" value="TfpZ"/>
    <property type="match status" value="1"/>
</dbReference>
<proteinExistence type="predicted"/>
<dbReference type="Proteomes" id="UP000004870">
    <property type="component" value="Unassembled WGS sequence"/>
</dbReference>
<dbReference type="GeneID" id="84788692"/>
<dbReference type="PROSITE" id="PS51257">
    <property type="entry name" value="PROKAR_LIPOPROTEIN"/>
    <property type="match status" value="1"/>
</dbReference>
<feature type="transmembrane region" description="Helical" evidence="1">
    <location>
        <begin position="43"/>
        <end position="64"/>
    </location>
</feature>
<evidence type="ECO:0000256" key="1">
    <source>
        <dbReference type="SAM" id="Phobius"/>
    </source>
</evidence>
<protein>
    <recommendedName>
        <fullName evidence="4">Type IV pilin accessory protein</fullName>
    </recommendedName>
</protein>